<keyword evidence="4 6" id="KW-1133">Transmembrane helix</keyword>
<dbReference type="GO" id="GO:0005886">
    <property type="term" value="C:plasma membrane"/>
    <property type="evidence" value="ECO:0007669"/>
    <property type="project" value="TreeGrafter"/>
</dbReference>
<dbReference type="AlphaFoldDB" id="A0A2V4A8Q2"/>
<evidence type="ECO:0000256" key="1">
    <source>
        <dbReference type="ARBA" id="ARBA00004141"/>
    </source>
</evidence>
<dbReference type="Proteomes" id="UP000248079">
    <property type="component" value="Unassembled WGS sequence"/>
</dbReference>
<dbReference type="GO" id="GO:0015297">
    <property type="term" value="F:antiporter activity"/>
    <property type="evidence" value="ECO:0007669"/>
    <property type="project" value="InterPro"/>
</dbReference>
<keyword evidence="5 6" id="KW-0472">Membrane</keyword>
<dbReference type="InterPro" id="IPR002528">
    <property type="entry name" value="MATE_fam"/>
</dbReference>
<proteinExistence type="inferred from homology"/>
<organism evidence="7 8">
    <name type="scientific">Marinifilum breve</name>
    <dbReference type="NCBI Taxonomy" id="2184082"/>
    <lineage>
        <taxon>Bacteria</taxon>
        <taxon>Pseudomonadati</taxon>
        <taxon>Bacteroidota</taxon>
        <taxon>Bacteroidia</taxon>
        <taxon>Marinilabiliales</taxon>
        <taxon>Marinifilaceae</taxon>
    </lineage>
</organism>
<dbReference type="Pfam" id="PF01554">
    <property type="entry name" value="MatE"/>
    <property type="match status" value="2"/>
</dbReference>
<dbReference type="NCBIfam" id="TIGR00797">
    <property type="entry name" value="matE"/>
    <property type="match status" value="1"/>
</dbReference>
<feature type="transmembrane region" description="Helical" evidence="6">
    <location>
        <begin position="38"/>
        <end position="59"/>
    </location>
</feature>
<feature type="transmembrane region" description="Helical" evidence="6">
    <location>
        <begin position="270"/>
        <end position="293"/>
    </location>
</feature>
<keyword evidence="3 6" id="KW-0812">Transmembrane</keyword>
<sequence length="434" mass="48403">MNKKILNIAVPNIVSNITIPLLGLVDLALMGHLGKVDFIGAIALGGTIFNFLYWGFAFLRMGTTGITAQAYGARNLSESILSLSRALTVALAGSVLILILQKPIAMLSFWLIESEESVETIAKSYFYIRVWAAPATIGLYALNGWFIGMQNAKTPMLIAIVGNIINISLSAFFVYGLMLDAKGVALGTLIAQYCSLFIALFFILRNYKRLFKYWSAKGMMKVQELKHFFLVNKDIFIRTLCIIFVFTFFTTESASVNKEILAVNSLLLQFLFIFSYFMDGFAFAAEALVGRFIGANNSKNLSQLIRLLFIWGIGISILFTGVYGLFGIDILSILTDAESTITIARDYLKWIVLLPLLSFASFLMDGIFIGATASSYMRKTMMAATILIFIPLYYFLNGTLENHGLWIAMLGFMFTRGLFQAIYYKKAVLVHFSK</sequence>
<dbReference type="EMBL" id="QFLI01000006">
    <property type="protein sequence ID" value="PXX98972.1"/>
    <property type="molecule type" value="Genomic_DNA"/>
</dbReference>
<dbReference type="PANTHER" id="PTHR42893">
    <property type="entry name" value="PROTEIN DETOXIFICATION 44, CHLOROPLASTIC-RELATED"/>
    <property type="match status" value="1"/>
</dbReference>
<dbReference type="RefSeq" id="WP_110361367.1">
    <property type="nucleotide sequence ID" value="NZ_QFLI01000006.1"/>
</dbReference>
<protein>
    <submittedName>
        <fullName evidence="7">MATE family efflux transporter</fullName>
    </submittedName>
</protein>
<feature type="transmembrane region" description="Helical" evidence="6">
    <location>
        <begin position="228"/>
        <end position="250"/>
    </location>
</feature>
<feature type="transmembrane region" description="Helical" evidence="6">
    <location>
        <begin position="157"/>
        <end position="178"/>
    </location>
</feature>
<feature type="transmembrane region" description="Helical" evidence="6">
    <location>
        <begin position="126"/>
        <end position="145"/>
    </location>
</feature>
<gene>
    <name evidence="7" type="ORF">DF185_13900</name>
</gene>
<feature type="transmembrane region" description="Helical" evidence="6">
    <location>
        <begin position="12"/>
        <end position="32"/>
    </location>
</feature>
<reference evidence="7 8" key="1">
    <citation type="submission" date="2018-05" db="EMBL/GenBank/DDBJ databases">
        <title>Marinifilum breve JC075T sp. nov., a marine bacterium isolated from Yongle Blue Hole in the South China Sea.</title>
        <authorList>
            <person name="Fu T."/>
        </authorList>
    </citation>
    <scope>NUCLEOTIDE SEQUENCE [LARGE SCALE GENOMIC DNA]</scope>
    <source>
        <strain evidence="7 8">JC075</strain>
    </source>
</reference>
<evidence type="ECO:0000256" key="3">
    <source>
        <dbReference type="ARBA" id="ARBA00022692"/>
    </source>
</evidence>
<dbReference type="PANTHER" id="PTHR42893:SF46">
    <property type="entry name" value="PROTEIN DETOXIFICATION 44, CHLOROPLASTIC"/>
    <property type="match status" value="1"/>
</dbReference>
<evidence type="ECO:0000256" key="2">
    <source>
        <dbReference type="ARBA" id="ARBA00010199"/>
    </source>
</evidence>
<comment type="similarity">
    <text evidence="2">Belongs to the multi antimicrobial extrusion (MATE) (TC 2.A.66.1) family.</text>
</comment>
<dbReference type="OrthoDB" id="9776324at2"/>
<comment type="caution">
    <text evidence="7">The sequence shown here is derived from an EMBL/GenBank/DDBJ whole genome shotgun (WGS) entry which is preliminary data.</text>
</comment>
<accession>A0A2V4A8Q2</accession>
<feature type="transmembrane region" description="Helical" evidence="6">
    <location>
        <begin position="380"/>
        <end position="397"/>
    </location>
</feature>
<feature type="transmembrane region" description="Helical" evidence="6">
    <location>
        <begin position="347"/>
        <end position="368"/>
    </location>
</feature>
<dbReference type="InterPro" id="IPR044644">
    <property type="entry name" value="DinF-like"/>
</dbReference>
<dbReference type="CDD" id="cd13136">
    <property type="entry name" value="MATE_DinF_like"/>
    <property type="match status" value="1"/>
</dbReference>
<feature type="transmembrane region" description="Helical" evidence="6">
    <location>
        <begin position="80"/>
        <end position="100"/>
    </location>
</feature>
<evidence type="ECO:0000256" key="4">
    <source>
        <dbReference type="ARBA" id="ARBA00022989"/>
    </source>
</evidence>
<evidence type="ECO:0000313" key="7">
    <source>
        <dbReference type="EMBL" id="PXX98972.1"/>
    </source>
</evidence>
<evidence type="ECO:0000256" key="5">
    <source>
        <dbReference type="ARBA" id="ARBA00023136"/>
    </source>
</evidence>
<keyword evidence="8" id="KW-1185">Reference proteome</keyword>
<evidence type="ECO:0000256" key="6">
    <source>
        <dbReference type="SAM" id="Phobius"/>
    </source>
</evidence>
<dbReference type="GO" id="GO:0042910">
    <property type="term" value="F:xenobiotic transmembrane transporter activity"/>
    <property type="evidence" value="ECO:0007669"/>
    <property type="project" value="InterPro"/>
</dbReference>
<evidence type="ECO:0000313" key="8">
    <source>
        <dbReference type="Proteomes" id="UP000248079"/>
    </source>
</evidence>
<name>A0A2V4A8Q2_9BACT</name>
<feature type="transmembrane region" description="Helical" evidence="6">
    <location>
        <begin position="305"/>
        <end position="327"/>
    </location>
</feature>
<feature type="transmembrane region" description="Helical" evidence="6">
    <location>
        <begin position="184"/>
        <end position="207"/>
    </location>
</feature>
<comment type="subcellular location">
    <subcellularLocation>
        <location evidence="1">Membrane</location>
        <topology evidence="1">Multi-pass membrane protein</topology>
    </subcellularLocation>
</comment>